<reference evidence="1 3" key="1">
    <citation type="submission" date="2015-11" db="EMBL/GenBank/DDBJ databases">
        <title>Genomic analysis of 38 Legionella species identifies large and diverse effector repertoires.</title>
        <authorList>
            <person name="Burstein D."/>
            <person name="Amaro F."/>
            <person name="Zusman T."/>
            <person name="Lifshitz Z."/>
            <person name="Cohen O."/>
            <person name="Gilbert J.A."/>
            <person name="Pupko T."/>
            <person name="Shuman H.A."/>
            <person name="Segal G."/>
        </authorList>
    </citation>
    <scope>NUCLEOTIDE SEQUENCE [LARGE SCALE GENOMIC DNA]</scope>
    <source>
        <strain evidence="1 3">SC-18-C9</strain>
    </source>
</reference>
<sequence length="75" mass="8737">MNSTDKDKLKHDFLNSIVIINNMTKSASSFMNTISQSMDTVDINQKQMEKFLYSMSAIREQTSKIENYFLSLFNE</sequence>
<dbReference type="EMBL" id="UGOY01000002">
    <property type="protein sequence ID" value="STY85890.1"/>
    <property type="molecule type" value="Genomic_DNA"/>
</dbReference>
<dbReference type="Proteomes" id="UP000255110">
    <property type="component" value="Unassembled WGS sequence"/>
</dbReference>
<evidence type="ECO:0000313" key="1">
    <source>
        <dbReference type="EMBL" id="KTD70585.1"/>
    </source>
</evidence>
<dbReference type="OrthoDB" id="5646140at2"/>
<keyword evidence="3" id="KW-1185">Reference proteome</keyword>
<accession>A0A378PII0</accession>
<reference evidence="2 4" key="2">
    <citation type="submission" date="2018-06" db="EMBL/GenBank/DDBJ databases">
        <authorList>
            <consortium name="Pathogen Informatics"/>
            <person name="Doyle S."/>
        </authorList>
    </citation>
    <scope>NUCLEOTIDE SEQUENCE [LARGE SCALE GENOMIC DNA]</scope>
    <source>
        <strain evidence="2 4">NCTC11991</strain>
    </source>
</reference>
<evidence type="ECO:0000313" key="4">
    <source>
        <dbReference type="Proteomes" id="UP000255110"/>
    </source>
</evidence>
<proteinExistence type="predicted"/>
<dbReference type="Proteomes" id="UP000054820">
    <property type="component" value="Unassembled WGS sequence"/>
</dbReference>
<evidence type="ECO:0000313" key="3">
    <source>
        <dbReference type="Proteomes" id="UP000054820"/>
    </source>
</evidence>
<evidence type="ECO:0000313" key="2">
    <source>
        <dbReference type="EMBL" id="STY85890.1"/>
    </source>
</evidence>
<gene>
    <name evidence="1" type="ORF">Lstg_3070</name>
    <name evidence="2" type="ORF">NCTC11991_03410</name>
</gene>
<organism evidence="2 4">
    <name type="scientific">Legionella steigerwaltii</name>
    <dbReference type="NCBI Taxonomy" id="460"/>
    <lineage>
        <taxon>Bacteria</taxon>
        <taxon>Pseudomonadati</taxon>
        <taxon>Pseudomonadota</taxon>
        <taxon>Gammaproteobacteria</taxon>
        <taxon>Legionellales</taxon>
        <taxon>Legionellaceae</taxon>
        <taxon>Legionella</taxon>
    </lineage>
</organism>
<protein>
    <submittedName>
        <fullName evidence="2">Uncharacterized protein</fullName>
    </submittedName>
</protein>
<dbReference type="EMBL" id="LNYZ01000038">
    <property type="protein sequence ID" value="KTD70585.1"/>
    <property type="molecule type" value="Genomic_DNA"/>
</dbReference>
<dbReference type="STRING" id="460.Lstg_3070"/>
<dbReference type="AlphaFoldDB" id="A0A378PII0"/>
<dbReference type="RefSeq" id="WP_010655315.1">
    <property type="nucleotide sequence ID" value="NZ_CAAAIO010000006.1"/>
</dbReference>
<name>A0A378PII0_9GAMM</name>